<evidence type="ECO:0000313" key="2">
    <source>
        <dbReference type="Proteomes" id="UP000052230"/>
    </source>
</evidence>
<dbReference type="EMBL" id="CCXZ01000013">
    <property type="protein sequence ID" value="CEG14457.1"/>
    <property type="molecule type" value="Genomic_DNA"/>
</dbReference>
<comment type="caution">
    <text evidence="1">The sequence shown here is derived from an EMBL/GenBank/DDBJ whole genome shotgun (WGS) entry which is preliminary data.</text>
</comment>
<accession>A0A0U5F7Z2</accession>
<evidence type="ECO:0000313" key="1">
    <source>
        <dbReference type="EMBL" id="CEG14457.1"/>
    </source>
</evidence>
<name>A0A0U5F7Z2_XANCI</name>
<organism evidence="1 2">
    <name type="scientific">Xanthomonas citri pv. citri</name>
    <dbReference type="NCBI Taxonomy" id="611301"/>
    <lineage>
        <taxon>Bacteria</taxon>
        <taxon>Pseudomonadati</taxon>
        <taxon>Pseudomonadota</taxon>
        <taxon>Gammaproteobacteria</taxon>
        <taxon>Lysobacterales</taxon>
        <taxon>Lysobacteraceae</taxon>
        <taxon>Xanthomonas</taxon>
    </lineage>
</organism>
<dbReference type="AlphaFoldDB" id="A0A0U5F7Z2"/>
<protein>
    <submittedName>
        <fullName evidence="1">Uncharacterized protein</fullName>
    </submittedName>
</protein>
<keyword evidence="2" id="KW-1185">Reference proteome</keyword>
<reference evidence="1 2" key="1">
    <citation type="submission" date="2014-09" db="EMBL/GenBank/DDBJ databases">
        <authorList>
            <person name="Regsiter A."/>
        </authorList>
    </citation>
    <scope>NUCLEOTIDE SEQUENCE [LARGE SCALE GENOMIC DNA]</scope>
</reference>
<proteinExistence type="predicted"/>
<sequence>MRTIQGNALRRIAGQTRGRKVHPLAFTALRKGSLNERIRVARGVHAGAQLRRCKSPDHQVCMSHPPL</sequence>
<gene>
    <name evidence="1" type="ORF">XAC3562_110143</name>
</gene>
<dbReference type="Proteomes" id="UP000052230">
    <property type="component" value="Unassembled WGS sequence"/>
</dbReference>